<protein>
    <submittedName>
        <fullName evidence="7">Predicted naringenin-chalcone synthase</fullName>
    </submittedName>
    <submittedName>
        <fullName evidence="6">Putative Naringenin-chalcone synthase</fullName>
        <ecNumber evidence="6">2.3.1.74</ecNumber>
    </submittedName>
</protein>
<feature type="domain" description="Chalcone/stilbene synthase C-terminal" evidence="5">
    <location>
        <begin position="230"/>
        <end position="365"/>
    </location>
</feature>
<evidence type="ECO:0000259" key="5">
    <source>
        <dbReference type="Pfam" id="PF02797"/>
    </source>
</evidence>
<dbReference type="EMBL" id="FMVN01000001">
    <property type="protein sequence ID" value="SCX78924.1"/>
    <property type="molecule type" value="Genomic_DNA"/>
</dbReference>
<accession>A0A098GEP1</accession>
<dbReference type="Pfam" id="PF02797">
    <property type="entry name" value="Chal_sti_synt_C"/>
    <property type="match status" value="1"/>
</dbReference>
<evidence type="ECO:0000256" key="2">
    <source>
        <dbReference type="ARBA" id="ARBA00022679"/>
    </source>
</evidence>
<dbReference type="OrthoDB" id="9786288at2"/>
<dbReference type="InterPro" id="IPR011141">
    <property type="entry name" value="Polyketide_synthase_type-III"/>
</dbReference>
<dbReference type="GO" id="GO:0016210">
    <property type="term" value="F:naringenin-chalcone synthase activity"/>
    <property type="evidence" value="ECO:0007669"/>
    <property type="project" value="UniProtKB-EC"/>
</dbReference>
<dbReference type="KEGG" id="tmc:LMI_1125"/>
<dbReference type="PATRIC" id="fig|451.8.peg.1869"/>
<organism evidence="6 8">
    <name type="scientific">Legionella micdadei</name>
    <name type="common">Tatlockia micdadei</name>
    <dbReference type="NCBI Taxonomy" id="451"/>
    <lineage>
        <taxon>Bacteria</taxon>
        <taxon>Pseudomonadati</taxon>
        <taxon>Pseudomonadota</taxon>
        <taxon>Gammaproteobacteria</taxon>
        <taxon>Legionellales</taxon>
        <taxon>Legionellaceae</taxon>
        <taxon>Legionella</taxon>
    </lineage>
</organism>
<proteinExistence type="inferred from homology"/>
<dbReference type="SUPFAM" id="SSF53901">
    <property type="entry name" value="Thiolase-like"/>
    <property type="match status" value="2"/>
</dbReference>
<comment type="similarity">
    <text evidence="1">Belongs to the thiolase-like superfamily. Chalcone/stilbene synthases family.</text>
</comment>
<dbReference type="Proteomes" id="UP000182998">
    <property type="component" value="Unassembled WGS sequence"/>
</dbReference>
<dbReference type="Proteomes" id="UP000032414">
    <property type="component" value="Chromosome I"/>
</dbReference>
<dbReference type="PANTHER" id="PTHR11877">
    <property type="entry name" value="HYDROXYMETHYLGLUTARYL-COA SYNTHASE"/>
    <property type="match status" value="1"/>
</dbReference>
<feature type="domain" description="Chalcone/stilbene synthase N-terminal" evidence="4">
    <location>
        <begin position="4"/>
        <end position="216"/>
    </location>
</feature>
<evidence type="ECO:0000313" key="7">
    <source>
        <dbReference type="EMBL" id="SCX78924.1"/>
    </source>
</evidence>
<dbReference type="PIRSF" id="PIRSF000451">
    <property type="entry name" value="PKS_III"/>
    <property type="match status" value="1"/>
</dbReference>
<dbReference type="InterPro" id="IPR001099">
    <property type="entry name" value="Chalcone/stilbene_synt_N"/>
</dbReference>
<reference evidence="7 9" key="3">
    <citation type="submission" date="2016-10" db="EMBL/GenBank/DDBJ databases">
        <authorList>
            <person name="Varghese N."/>
            <person name="Submissions S."/>
        </authorList>
    </citation>
    <scope>NUCLEOTIDE SEQUENCE [LARGE SCALE GENOMIC DNA]</scope>
    <source>
        <strain evidence="7 9">ATCC 33218</strain>
    </source>
</reference>
<reference evidence="6" key="2">
    <citation type="submission" date="2014-09" db="EMBL/GenBank/DDBJ databases">
        <authorList>
            <person name="GOMEZ-VALERO Laura"/>
        </authorList>
    </citation>
    <scope>NUCLEOTIDE SEQUENCE</scope>
    <source>
        <strain evidence="6">ATCC33218</strain>
    </source>
</reference>
<evidence type="ECO:0000259" key="4">
    <source>
        <dbReference type="Pfam" id="PF00195"/>
    </source>
</evidence>
<dbReference type="EC" id="2.3.1.74" evidence="6"/>
<dbReference type="Pfam" id="PF00195">
    <property type="entry name" value="Chal_sti_synt_N"/>
    <property type="match status" value="1"/>
</dbReference>
<keyword evidence="6" id="KW-0012">Acyltransferase</keyword>
<dbReference type="GO" id="GO:0030639">
    <property type="term" value="P:polyketide biosynthetic process"/>
    <property type="evidence" value="ECO:0007669"/>
    <property type="project" value="TreeGrafter"/>
</dbReference>
<feature type="active site" description="Acyl-thioester intermediate" evidence="3">
    <location>
        <position position="154"/>
    </location>
</feature>
<gene>
    <name evidence="6" type="ORF">LMI_1125</name>
    <name evidence="7" type="ORF">SAMN02982997_00018</name>
</gene>
<dbReference type="HOGENOM" id="CLU_034992_0_2_6"/>
<name>A0A098GEP1_LEGMI</name>
<evidence type="ECO:0000256" key="3">
    <source>
        <dbReference type="PIRSR" id="PIRSR000451-1"/>
    </source>
</evidence>
<keyword evidence="9" id="KW-1185">Reference proteome</keyword>
<dbReference type="Gene3D" id="3.40.47.10">
    <property type="match status" value="2"/>
</dbReference>
<dbReference type="RefSeq" id="WP_045098849.1">
    <property type="nucleotide sequence ID" value="NZ_CP020615.1"/>
</dbReference>
<dbReference type="CDD" id="cd00831">
    <property type="entry name" value="CHS_like"/>
    <property type="match status" value="1"/>
</dbReference>
<keyword evidence="2 6" id="KW-0808">Transferase</keyword>
<dbReference type="AlphaFoldDB" id="A0A098GEP1"/>
<evidence type="ECO:0000313" key="8">
    <source>
        <dbReference type="Proteomes" id="UP000032414"/>
    </source>
</evidence>
<dbReference type="EMBL" id="LN614830">
    <property type="protein sequence ID" value="CEG60440.1"/>
    <property type="molecule type" value="Genomic_DNA"/>
</dbReference>
<evidence type="ECO:0000256" key="1">
    <source>
        <dbReference type="ARBA" id="ARBA00005531"/>
    </source>
</evidence>
<dbReference type="PANTHER" id="PTHR11877:SF46">
    <property type="entry name" value="TYPE III POLYKETIDE SYNTHASE A"/>
    <property type="match status" value="1"/>
</dbReference>
<dbReference type="InterPro" id="IPR016039">
    <property type="entry name" value="Thiolase-like"/>
</dbReference>
<evidence type="ECO:0000313" key="6">
    <source>
        <dbReference type="EMBL" id="CEG60440.1"/>
    </source>
</evidence>
<sequence length="376" mass="41506">MTTAITAIGTANPAYKYNQKNVAEILANLLNLNLVKKRLLKSIYNSSGIESRYSVLADSIETKDQFTFIPNTPAAGYPSTSARMEIYRKNALNLALAAIENCLVNRPGFNRQQITHLITISCTGMYAPGIDIEIIQTLNLNANVKRTAINFMGCYAAFNGIKTADAFCKADKNAKVLVVCVELCTIHLQHKQDLDNLISNAIFADGASCALVEAEPQQEKYFSLETFHCDLLPQSTKEMAWHIGDHGFDMVLTSYVPQAIKSGIAAFTHNLIAQKKLTPEMIDIFAIHPGGIKILQACEEALAISKQKIKYSYDVLRQFGNMSSATILFVLKSIWDEIKPHTGHNKMIFSCAFGPGLTLESMLLKIKHGKGDQSHL</sequence>
<reference evidence="8" key="1">
    <citation type="submission" date="2014-09" db="EMBL/GenBank/DDBJ databases">
        <authorList>
            <person name="Gomez-Valero L."/>
        </authorList>
    </citation>
    <scope>NUCLEOTIDE SEQUENCE [LARGE SCALE GENOMIC DNA]</scope>
    <source>
        <strain evidence="8">ATCC33218</strain>
    </source>
</reference>
<evidence type="ECO:0000313" key="9">
    <source>
        <dbReference type="Proteomes" id="UP000182998"/>
    </source>
</evidence>
<dbReference type="InterPro" id="IPR012328">
    <property type="entry name" value="Chalcone/stilbene_synt_C"/>
</dbReference>